<dbReference type="Proteomes" id="UP000001121">
    <property type="component" value="Plasmid pCCON31"/>
</dbReference>
<reference evidence="2" key="1">
    <citation type="submission" date="2007-10" db="EMBL/GenBank/DDBJ databases">
        <title>Genome sequence of Campylobacter concisus 13826 isolated from human feces.</title>
        <authorList>
            <person name="Fouts D.E."/>
            <person name="Mongodin E.F."/>
            <person name="Puiu D."/>
            <person name="Sebastian Y."/>
            <person name="Miller W.G."/>
            <person name="Mandrell R.E."/>
            <person name="On S."/>
            <person name="Nelson K.E."/>
        </authorList>
    </citation>
    <scope>NUCLEOTIDE SEQUENCE [LARGE SCALE GENOMIC DNA]</scope>
    <source>
        <strain evidence="2">13826</strain>
        <plasmid evidence="2">Plasmid pCCON31</plasmid>
    </source>
</reference>
<gene>
    <name evidence="1" type="ORF">CCC13826_0619</name>
</gene>
<organism evidence="1 2">
    <name type="scientific">Campylobacter concisus (strain 13826)</name>
    <dbReference type="NCBI Taxonomy" id="360104"/>
    <lineage>
        <taxon>Bacteria</taxon>
        <taxon>Pseudomonadati</taxon>
        <taxon>Campylobacterota</taxon>
        <taxon>Epsilonproteobacteria</taxon>
        <taxon>Campylobacterales</taxon>
        <taxon>Campylobacteraceae</taxon>
        <taxon>Campylobacter</taxon>
    </lineage>
</organism>
<dbReference type="Gene3D" id="3.30.160.250">
    <property type="match status" value="1"/>
</dbReference>
<accession>A7ZGG9</accession>
<dbReference type="HOGENOM" id="CLU_125405_2_0_7"/>
<dbReference type="OrthoDB" id="5419659at2"/>
<dbReference type="RefSeq" id="WP_012000860.1">
    <property type="nucleotide sequence ID" value="NC_009795.1"/>
</dbReference>
<dbReference type="AlphaFoldDB" id="A7ZGG9"/>
<dbReference type="SUPFAM" id="SSF143100">
    <property type="entry name" value="TTHA1013/TTHA0281-like"/>
    <property type="match status" value="1"/>
</dbReference>
<dbReference type="EMBL" id="CP000793">
    <property type="protein sequence ID" value="EAT97540.1"/>
    <property type="molecule type" value="Genomic_DNA"/>
</dbReference>
<keyword evidence="1" id="KW-0614">Plasmid</keyword>
<name>A7ZGG9_CAMC1</name>
<dbReference type="KEGG" id="cco:CCC13826_0619"/>
<proteinExistence type="predicted"/>
<sequence length="117" mass="12973">MKNLDYYLNLPYKIELKKIPQNQGGGWGAFMPELNSIAFFYGDGESKEEALAELEEAFKFTIETALADGIKIPEPIDENAKVRINLTIPKGVLNAIDAVTSNRSAWLSELARKALAI</sequence>
<evidence type="ECO:0000313" key="2">
    <source>
        <dbReference type="Proteomes" id="UP000001121"/>
    </source>
</evidence>
<dbReference type="InterPro" id="IPR035069">
    <property type="entry name" value="TTHA1013/TTHA0281-like"/>
</dbReference>
<geneLocation type="plasmid" evidence="1 2">
    <name>pCCON31</name>
</geneLocation>
<evidence type="ECO:0000313" key="1">
    <source>
        <dbReference type="EMBL" id="EAT97540.1"/>
    </source>
</evidence>
<protein>
    <recommendedName>
        <fullName evidence="3">HicB family protein</fullName>
    </recommendedName>
</protein>
<evidence type="ECO:0008006" key="3">
    <source>
        <dbReference type="Google" id="ProtNLM"/>
    </source>
</evidence>